<feature type="transmembrane region" description="Helical" evidence="2">
    <location>
        <begin position="141"/>
        <end position="164"/>
    </location>
</feature>
<keyword evidence="2" id="KW-0472">Membrane</keyword>
<dbReference type="Pfam" id="PF05461">
    <property type="entry name" value="ApoL"/>
    <property type="match status" value="1"/>
</dbReference>
<reference evidence="3" key="2">
    <citation type="submission" date="2025-09" db="UniProtKB">
        <authorList>
            <consortium name="Ensembl"/>
        </authorList>
    </citation>
    <scope>IDENTIFICATION</scope>
</reference>
<proteinExistence type="inferred from homology"/>
<protein>
    <submittedName>
        <fullName evidence="3">Uncharacterized protein</fullName>
    </submittedName>
</protein>
<evidence type="ECO:0000256" key="2">
    <source>
        <dbReference type="SAM" id="Phobius"/>
    </source>
</evidence>
<dbReference type="Proteomes" id="UP000261600">
    <property type="component" value="Unplaced"/>
</dbReference>
<dbReference type="GO" id="GO:0006869">
    <property type="term" value="P:lipid transport"/>
    <property type="evidence" value="ECO:0007669"/>
    <property type="project" value="InterPro"/>
</dbReference>
<keyword evidence="2" id="KW-1133">Transmembrane helix</keyword>
<sequence length="347" mass="37434">MGNMFILYISNEESNVITIINKCFLTTILKFSAESIVILTPMILHGPYPSLPEQFSPELHQLLNDIFSRDPESRPTASDILQHPFILSCLSKKLRTVADDLERVHEGTTIGSLAGNVIGAVGGITSIVGIILAPFTLGASLIVSGVGMGMSTVGGVAAGASNITNMVNQSSDRKAVRSIIKEFEEKINAVVTWLQAICNSLQAIKNTFQSADIPDNMDSSFSDEKLARLGLRAGKALDAIPKLIRLVQAISTGKIAAQATKAVRVADKLTGVFSALFIAIDLFFIAMEAKEIHHIRQSSSKTTQARSDLMKFVKSVREAADNLQGVLDELRSMISSIPSFGDDNELE</sequence>
<dbReference type="Ensembl" id="ENSMALT00000001869.1">
    <property type="protein sequence ID" value="ENSMALP00000001815.1"/>
    <property type="gene ID" value="ENSMALG00000001360.1"/>
</dbReference>
<keyword evidence="4" id="KW-1185">Reference proteome</keyword>
<evidence type="ECO:0000313" key="4">
    <source>
        <dbReference type="Proteomes" id="UP000261600"/>
    </source>
</evidence>
<dbReference type="AlphaFoldDB" id="A0A3Q3Q0V7"/>
<comment type="similarity">
    <text evidence="1">Belongs to the apolipoprotein L family.</text>
</comment>
<dbReference type="InterPro" id="IPR011009">
    <property type="entry name" value="Kinase-like_dom_sf"/>
</dbReference>
<evidence type="ECO:0000256" key="1">
    <source>
        <dbReference type="ARBA" id="ARBA00010090"/>
    </source>
</evidence>
<evidence type="ECO:0000313" key="3">
    <source>
        <dbReference type="Ensembl" id="ENSMALP00000001815.1"/>
    </source>
</evidence>
<dbReference type="InterPro" id="IPR008405">
    <property type="entry name" value="ApoL"/>
</dbReference>
<feature type="transmembrane region" description="Helical" evidence="2">
    <location>
        <begin position="113"/>
        <end position="135"/>
    </location>
</feature>
<dbReference type="PANTHER" id="PTHR14096:SF34">
    <property type="entry name" value="APOLIPOPROTEIN L3-LIKE-RELATED"/>
    <property type="match status" value="1"/>
</dbReference>
<dbReference type="GO" id="GO:0008289">
    <property type="term" value="F:lipid binding"/>
    <property type="evidence" value="ECO:0007669"/>
    <property type="project" value="InterPro"/>
</dbReference>
<dbReference type="PANTHER" id="PTHR14096">
    <property type="entry name" value="APOLIPOPROTEIN L"/>
    <property type="match status" value="1"/>
</dbReference>
<dbReference type="STRING" id="43700.ENSMALP00000001815"/>
<reference evidence="3" key="1">
    <citation type="submission" date="2025-08" db="UniProtKB">
        <authorList>
            <consortium name="Ensembl"/>
        </authorList>
    </citation>
    <scope>IDENTIFICATION</scope>
</reference>
<name>A0A3Q3Q0V7_MONAL</name>
<dbReference type="Gene3D" id="1.10.510.10">
    <property type="entry name" value="Transferase(Phosphotransferase) domain 1"/>
    <property type="match status" value="1"/>
</dbReference>
<accession>A0A3Q3Q0V7</accession>
<feature type="transmembrane region" description="Helical" evidence="2">
    <location>
        <begin position="269"/>
        <end position="287"/>
    </location>
</feature>
<dbReference type="GO" id="GO:0016020">
    <property type="term" value="C:membrane"/>
    <property type="evidence" value="ECO:0007669"/>
    <property type="project" value="TreeGrafter"/>
</dbReference>
<dbReference type="GO" id="GO:0042157">
    <property type="term" value="P:lipoprotein metabolic process"/>
    <property type="evidence" value="ECO:0007669"/>
    <property type="project" value="InterPro"/>
</dbReference>
<dbReference type="SUPFAM" id="SSF56112">
    <property type="entry name" value="Protein kinase-like (PK-like)"/>
    <property type="match status" value="1"/>
</dbReference>
<keyword evidence="2" id="KW-0812">Transmembrane</keyword>
<dbReference type="GO" id="GO:0005576">
    <property type="term" value="C:extracellular region"/>
    <property type="evidence" value="ECO:0007669"/>
    <property type="project" value="InterPro"/>
</dbReference>
<organism evidence="3 4">
    <name type="scientific">Monopterus albus</name>
    <name type="common">Swamp eel</name>
    <dbReference type="NCBI Taxonomy" id="43700"/>
    <lineage>
        <taxon>Eukaryota</taxon>
        <taxon>Metazoa</taxon>
        <taxon>Chordata</taxon>
        <taxon>Craniata</taxon>
        <taxon>Vertebrata</taxon>
        <taxon>Euteleostomi</taxon>
        <taxon>Actinopterygii</taxon>
        <taxon>Neopterygii</taxon>
        <taxon>Teleostei</taxon>
        <taxon>Neoteleostei</taxon>
        <taxon>Acanthomorphata</taxon>
        <taxon>Anabantaria</taxon>
        <taxon>Synbranchiformes</taxon>
        <taxon>Synbranchidae</taxon>
        <taxon>Monopterus</taxon>
    </lineage>
</organism>